<dbReference type="Pfam" id="PF16344">
    <property type="entry name" value="FecR_C"/>
    <property type="match status" value="1"/>
</dbReference>
<keyword evidence="1" id="KW-0472">Membrane</keyword>
<dbReference type="Gene3D" id="3.55.50.30">
    <property type="match status" value="1"/>
</dbReference>
<feature type="domain" description="Protein FecR C-terminal" evidence="3">
    <location>
        <begin position="312"/>
        <end position="375"/>
    </location>
</feature>
<accession>A0ABS1R303</accession>
<evidence type="ECO:0000259" key="3">
    <source>
        <dbReference type="Pfam" id="PF16344"/>
    </source>
</evidence>
<keyword evidence="1" id="KW-1133">Transmembrane helix</keyword>
<gene>
    <name evidence="4" type="ORF">JKG61_05830</name>
</gene>
<dbReference type="RefSeq" id="WP_202102046.1">
    <property type="nucleotide sequence ID" value="NZ_JAERTY010000003.1"/>
</dbReference>
<evidence type="ECO:0000259" key="2">
    <source>
        <dbReference type="Pfam" id="PF04773"/>
    </source>
</evidence>
<feature type="transmembrane region" description="Helical" evidence="1">
    <location>
        <begin position="87"/>
        <end position="105"/>
    </location>
</feature>
<sequence>MRLIKLKIEGSITADELILLNSLTAKNPYIDTVVKKAEDEKKLLEDVTDCILLSKEDEGGDWNSRLEKMTISRINTVPEKRRRVKSLRYASVAIILVFLGFIWYVSKDKNDATSVVLQDLLPGKSNAVIKLSNGEVVELSGSKNGVIMGESLTYEDGALIVPLTGSEALTCEIHTPRGGQYQVTLSDGTKVWLNADSKLTYPSQFDLDKRVVELVGEAYFEVAKNIVDNVNKPFVVKTKKQEIEVLGTSFNTTAYMDDDCTYTTLVEGKVQIKDGKKEVFLSPGEQCMTTASGLLEKKRVDVSQFVAWRNDEFFFYETELKEVVRMLGRWYDFETVNEESIPDTHMYGTISREKRLTEVIHLIQASGLKFRIEKKDNKNYLIVLR</sequence>
<dbReference type="EMBL" id="JAERTY010000003">
    <property type="protein sequence ID" value="MBL1408266.1"/>
    <property type="molecule type" value="Genomic_DNA"/>
</dbReference>
<organism evidence="4 5">
    <name type="scientific">Sphingobacterium faecale</name>
    <dbReference type="NCBI Taxonomy" id="2803775"/>
    <lineage>
        <taxon>Bacteria</taxon>
        <taxon>Pseudomonadati</taxon>
        <taxon>Bacteroidota</taxon>
        <taxon>Sphingobacteriia</taxon>
        <taxon>Sphingobacteriales</taxon>
        <taxon>Sphingobacteriaceae</taxon>
        <taxon>Sphingobacterium</taxon>
    </lineage>
</organism>
<keyword evidence="5" id="KW-1185">Reference proteome</keyword>
<dbReference type="PANTHER" id="PTHR30273:SF2">
    <property type="entry name" value="PROTEIN FECR"/>
    <property type="match status" value="1"/>
</dbReference>
<dbReference type="Proteomes" id="UP000625283">
    <property type="component" value="Unassembled WGS sequence"/>
</dbReference>
<dbReference type="PANTHER" id="PTHR30273">
    <property type="entry name" value="PERIPLASMIC SIGNAL SENSOR AND SIGMA FACTOR ACTIVATOR FECR-RELATED"/>
    <property type="match status" value="1"/>
</dbReference>
<name>A0ABS1R303_9SPHI</name>
<comment type="caution">
    <text evidence="4">The sequence shown here is derived from an EMBL/GenBank/DDBJ whole genome shotgun (WGS) entry which is preliminary data.</text>
</comment>
<dbReference type="InterPro" id="IPR032508">
    <property type="entry name" value="FecR_C"/>
</dbReference>
<dbReference type="Pfam" id="PF04773">
    <property type="entry name" value="FecR"/>
    <property type="match status" value="1"/>
</dbReference>
<proteinExistence type="predicted"/>
<evidence type="ECO:0000313" key="4">
    <source>
        <dbReference type="EMBL" id="MBL1408266.1"/>
    </source>
</evidence>
<dbReference type="InterPro" id="IPR006860">
    <property type="entry name" value="FecR"/>
</dbReference>
<keyword evidence="1" id="KW-0812">Transmembrane</keyword>
<protein>
    <submittedName>
        <fullName evidence="4">FecR domain-containing protein</fullName>
    </submittedName>
</protein>
<feature type="domain" description="FecR protein" evidence="2">
    <location>
        <begin position="173"/>
        <end position="271"/>
    </location>
</feature>
<evidence type="ECO:0000313" key="5">
    <source>
        <dbReference type="Proteomes" id="UP000625283"/>
    </source>
</evidence>
<reference evidence="4 5" key="1">
    <citation type="submission" date="2021-01" db="EMBL/GenBank/DDBJ databases">
        <title>C459-1 draft genome sequence.</title>
        <authorList>
            <person name="Zhang X.-F."/>
        </authorList>
    </citation>
    <scope>NUCLEOTIDE SEQUENCE [LARGE SCALE GENOMIC DNA]</scope>
    <source>
        <strain evidence="5">C459-1</strain>
    </source>
</reference>
<dbReference type="InterPro" id="IPR012373">
    <property type="entry name" value="Ferrdict_sens_TM"/>
</dbReference>
<dbReference type="Gene3D" id="2.60.120.1440">
    <property type="match status" value="1"/>
</dbReference>
<evidence type="ECO:0000256" key="1">
    <source>
        <dbReference type="SAM" id="Phobius"/>
    </source>
</evidence>